<dbReference type="HAMAP" id="MF_02096">
    <property type="entry name" value="Nre"/>
    <property type="match status" value="1"/>
</dbReference>
<keyword evidence="1" id="KW-0862">Zinc</keyword>
<dbReference type="Pfam" id="PF04895">
    <property type="entry name" value="Nre_C"/>
    <property type="match status" value="1"/>
</dbReference>
<reference evidence="4 5" key="1">
    <citation type="journal article" date="2015" name="Genome Announc.">
        <title>Complete Genome Sequence of Methanosphaerula palustris E1-9CT, a Hydrogenotrophic Methanogen Isolated from a Minerotrophic Fen Peatland.</title>
        <authorList>
            <person name="Cadillo-Quiroz H."/>
            <person name="Browne P."/>
            <person name="Kyrpides N."/>
            <person name="Woyke T."/>
            <person name="Goodwin L."/>
            <person name="Detter C."/>
            <person name="Yavitt J.B."/>
            <person name="Zinder S.H."/>
        </authorList>
    </citation>
    <scope>NUCLEOTIDE SEQUENCE [LARGE SCALE GENOMIC DNA]</scope>
    <source>
        <strain evidence="5">ATCC BAA-1556 / DSM 19958 / E1-9c</strain>
    </source>
</reference>
<dbReference type="STRING" id="521011.Mpal_2780"/>
<evidence type="ECO:0000259" key="2">
    <source>
        <dbReference type="Pfam" id="PF04894"/>
    </source>
</evidence>
<gene>
    <name evidence="4" type="ordered locus">Mpal_2780</name>
</gene>
<dbReference type="GO" id="GO:0006281">
    <property type="term" value="P:DNA repair"/>
    <property type="evidence" value="ECO:0007669"/>
    <property type="project" value="UniProtKB-UniRule"/>
</dbReference>
<evidence type="ECO:0000256" key="1">
    <source>
        <dbReference type="HAMAP-Rule" id="MF_02096"/>
    </source>
</evidence>
<dbReference type="Proteomes" id="UP000002457">
    <property type="component" value="Chromosome"/>
</dbReference>
<dbReference type="RefSeq" id="WP_012619354.1">
    <property type="nucleotide sequence ID" value="NC_011832.1"/>
</dbReference>
<accession>B8GGB7</accession>
<keyword evidence="1" id="KW-0234">DNA repair</keyword>
<name>B8GGB7_METPE</name>
<feature type="domain" description="Archaeal Nre C-terminal" evidence="3">
    <location>
        <begin position="282"/>
        <end position="389"/>
    </location>
</feature>
<feature type="zinc finger region" description="C4-type" evidence="1">
    <location>
        <begin position="11"/>
        <end position="25"/>
    </location>
</feature>
<keyword evidence="5" id="KW-1185">Reference proteome</keyword>
<dbReference type="PANTHER" id="PTHR38136">
    <property type="entry name" value="DNA REPAIR PROTEIN"/>
    <property type="match status" value="1"/>
</dbReference>
<evidence type="ECO:0000313" key="4">
    <source>
        <dbReference type="EMBL" id="ACL18035.1"/>
    </source>
</evidence>
<organism evidence="4 5">
    <name type="scientific">Methanosphaerula palustris (strain ATCC BAA-1556 / DSM 19958 / E1-9c)</name>
    <dbReference type="NCBI Taxonomy" id="521011"/>
    <lineage>
        <taxon>Archaea</taxon>
        <taxon>Methanobacteriati</taxon>
        <taxon>Methanobacteriota</taxon>
        <taxon>Stenosarchaea group</taxon>
        <taxon>Methanomicrobia</taxon>
        <taxon>Methanomicrobiales</taxon>
        <taxon>Methanoregulaceae</taxon>
        <taxon>Methanosphaerula</taxon>
    </lineage>
</organism>
<keyword evidence="1" id="KW-0863">Zinc-finger</keyword>
<evidence type="ECO:0000259" key="3">
    <source>
        <dbReference type="Pfam" id="PF04895"/>
    </source>
</evidence>
<dbReference type="Pfam" id="PF04894">
    <property type="entry name" value="Nre_N"/>
    <property type="match status" value="1"/>
</dbReference>
<dbReference type="InterPro" id="IPR033167">
    <property type="entry name" value="Nre"/>
</dbReference>
<keyword evidence="1" id="KW-0227">DNA damage</keyword>
<dbReference type="InterPro" id="IPR006978">
    <property type="entry name" value="Nre_N"/>
</dbReference>
<dbReference type="eggNOG" id="arCOG04269">
    <property type="taxonomic scope" value="Archaea"/>
</dbReference>
<sequence>MEEVPDGGMRCAVCKGKGLCGLPRCPIVSRFHTQAALTPVSSYMGASPSVFVGSYNYPEVRGGPLLIGDSDKPTDWIRAGLDIEEIIGLRAATINAKAAIPRMKASMQEIALSSHPLDVEVTFERPVSFDLKFDGVLTPIGRSGTVENLDVIDNATVPRVVDRVTSDTDLGATDGVQELYTSSIDVYQIQNILSAGLLGKKPTVVPTRWAITAVDDMLGKAQKKEIGRFPPIEEVLVFGGKLYGNQIAVLLAPGGWRYEMVEQWRKNSLWAGTADVIVADGEGEKAKKGYSPIAGAYYSARLAVNEYLTGIRRTAQILVVRSVSGEYWAPLGTWVIREATRKAMQSPPERYQTVAEGAVAVSRIIGDEAWVSASTLLPRLKTQRRLQDFF</sequence>
<feature type="domain" description="Archaeal Nre N-terminal" evidence="2">
    <location>
        <begin position="19"/>
        <end position="270"/>
    </location>
</feature>
<comment type="function">
    <text evidence="1">Involved in DNA damage repair.</text>
</comment>
<comment type="domain">
    <text evidence="1">Contains a predicted C4 metal binding domain at the N-terminus, which could be a zinc finger DNA binding domain.</text>
</comment>
<dbReference type="InterPro" id="IPR006979">
    <property type="entry name" value="Nre_C"/>
</dbReference>
<dbReference type="HOGENOM" id="CLU_039703_0_0_2"/>
<dbReference type="AlphaFoldDB" id="B8GGB7"/>
<comment type="similarity">
    <text evidence="1">Belongs to the Nre family.</text>
</comment>
<dbReference type="KEGG" id="mpl:Mpal_2780"/>
<dbReference type="GO" id="GO:0008270">
    <property type="term" value="F:zinc ion binding"/>
    <property type="evidence" value="ECO:0007669"/>
    <property type="project" value="UniProtKB-UniRule"/>
</dbReference>
<protein>
    <recommendedName>
        <fullName evidence="1">DNA repair protein</fullName>
    </recommendedName>
</protein>
<evidence type="ECO:0000313" key="5">
    <source>
        <dbReference type="Proteomes" id="UP000002457"/>
    </source>
</evidence>
<keyword evidence="1" id="KW-0479">Metal-binding</keyword>
<proteinExistence type="inferred from homology"/>
<dbReference type="EMBL" id="CP001338">
    <property type="protein sequence ID" value="ACL18035.1"/>
    <property type="molecule type" value="Genomic_DNA"/>
</dbReference>
<dbReference type="PANTHER" id="PTHR38136:SF2">
    <property type="entry name" value="DNA REPAIR PROTEIN"/>
    <property type="match status" value="1"/>
</dbReference>
<dbReference type="GeneID" id="7271047"/>